<dbReference type="EMBL" id="AP024169">
    <property type="protein sequence ID" value="BCN29080.1"/>
    <property type="molecule type" value="Genomic_DNA"/>
</dbReference>
<feature type="chain" id="PRO_5038775304" description="Lipoprotein" evidence="1">
    <location>
        <begin position="26"/>
        <end position="205"/>
    </location>
</feature>
<name>A0A7R7EH19_9FIRM</name>
<evidence type="ECO:0000256" key="1">
    <source>
        <dbReference type="SAM" id="SignalP"/>
    </source>
</evidence>
<gene>
    <name evidence="2" type="ORF">bsdtb5_03750</name>
</gene>
<dbReference type="PROSITE" id="PS51257">
    <property type="entry name" value="PROKAR_LIPOPROTEIN"/>
    <property type="match status" value="1"/>
</dbReference>
<evidence type="ECO:0000313" key="2">
    <source>
        <dbReference type="EMBL" id="BCN29080.1"/>
    </source>
</evidence>
<evidence type="ECO:0008006" key="4">
    <source>
        <dbReference type="Google" id="ProtNLM"/>
    </source>
</evidence>
<keyword evidence="3" id="KW-1185">Reference proteome</keyword>
<dbReference type="RefSeq" id="WP_271714376.1">
    <property type="nucleotide sequence ID" value="NZ_AP024169.1"/>
</dbReference>
<evidence type="ECO:0000313" key="3">
    <source>
        <dbReference type="Proteomes" id="UP000595897"/>
    </source>
</evidence>
<proteinExistence type="predicted"/>
<sequence length="205" mass="23370">MRKKLLIVVIMLLLCCLFASCTKGAKTTQSHTKESIQPYELTKSDSDLLQTLNLQDKANIFTFKAPKATRNLEVSTYVLNKECKWEENGHGKVSIDDTNRNMLEGTFSMLLSDHYSIEFNIDTMGKASYKSDEIVLDQQKLASSKVYLSQNKRIRLGKQIPVAIMVYDSGNSMKTYSVDDYFHPQKFQGMDLVQAVVLRFSDNEK</sequence>
<protein>
    <recommendedName>
        <fullName evidence="4">Lipoprotein</fullName>
    </recommendedName>
</protein>
<feature type="signal peptide" evidence="1">
    <location>
        <begin position="1"/>
        <end position="25"/>
    </location>
</feature>
<organism evidence="2 3">
    <name type="scientific">Anaeromicropila herbilytica</name>
    <dbReference type="NCBI Taxonomy" id="2785025"/>
    <lineage>
        <taxon>Bacteria</taxon>
        <taxon>Bacillati</taxon>
        <taxon>Bacillota</taxon>
        <taxon>Clostridia</taxon>
        <taxon>Lachnospirales</taxon>
        <taxon>Lachnospiraceae</taxon>
        <taxon>Anaeromicropila</taxon>
    </lineage>
</organism>
<dbReference type="AlphaFoldDB" id="A0A7R7EH19"/>
<accession>A0A7R7EH19</accession>
<dbReference type="KEGG" id="ahb:bsdtb5_03750"/>
<dbReference type="Proteomes" id="UP000595897">
    <property type="component" value="Chromosome"/>
</dbReference>
<reference evidence="2 3" key="1">
    <citation type="submission" date="2020-11" db="EMBL/GenBank/DDBJ databases">
        <title>Draft genome sequencing of a Lachnospiraceae strain isolated from anoxic soil subjected to BSD treatment.</title>
        <authorList>
            <person name="Uek A."/>
            <person name="Tonouchi A."/>
        </authorList>
    </citation>
    <scope>NUCLEOTIDE SEQUENCE [LARGE SCALE GENOMIC DNA]</scope>
    <source>
        <strain evidence="2 3">TB5</strain>
    </source>
</reference>
<keyword evidence="1" id="KW-0732">Signal</keyword>